<dbReference type="EMBL" id="POUT01000008">
    <property type="protein sequence ID" value="PNG08758.1"/>
    <property type="molecule type" value="Genomic_DNA"/>
</dbReference>
<organism evidence="2 3">
    <name type="scientific">Stutzerimonas stutzeri</name>
    <name type="common">Pseudomonas stutzeri</name>
    <dbReference type="NCBI Taxonomy" id="316"/>
    <lineage>
        <taxon>Bacteria</taxon>
        <taxon>Pseudomonadati</taxon>
        <taxon>Pseudomonadota</taxon>
        <taxon>Gammaproteobacteria</taxon>
        <taxon>Pseudomonadales</taxon>
        <taxon>Pseudomonadaceae</taxon>
        <taxon>Stutzerimonas</taxon>
    </lineage>
</organism>
<gene>
    <name evidence="2" type="ORF">CXK94_14680</name>
</gene>
<dbReference type="InterPro" id="IPR037523">
    <property type="entry name" value="VOC_core"/>
</dbReference>
<accession>A0A2N8T1Z1</accession>
<dbReference type="Proteomes" id="UP000236023">
    <property type="component" value="Unassembled WGS sequence"/>
</dbReference>
<feature type="domain" description="VOC" evidence="1">
    <location>
        <begin position="9"/>
        <end position="137"/>
    </location>
</feature>
<dbReference type="AlphaFoldDB" id="A0A2N8T1Z1"/>
<dbReference type="CDD" id="cd08355">
    <property type="entry name" value="TioX_like"/>
    <property type="match status" value="1"/>
</dbReference>
<dbReference type="PANTHER" id="PTHR34109">
    <property type="entry name" value="BNAUNNG04460D PROTEIN-RELATED"/>
    <property type="match status" value="1"/>
</dbReference>
<evidence type="ECO:0000259" key="1">
    <source>
        <dbReference type="PROSITE" id="PS51819"/>
    </source>
</evidence>
<evidence type="ECO:0000313" key="3">
    <source>
        <dbReference type="Proteomes" id="UP000236023"/>
    </source>
</evidence>
<sequence length="151" mass="16464">MPQQSKNTTATLIPCLRYRDVAAAIDWLCRAFGFERQRVYRDELVGIIHAQLGFGSGMLMVGPVVDSAYGRQLRQPDELGGVSTQGIYVIVNSADALYTQAKAAGARIVVELKDEDYGGRGFSCRDLEGHLWSFGTYDPWADAAAGSVEQA</sequence>
<dbReference type="Gene3D" id="3.30.720.110">
    <property type="match status" value="1"/>
</dbReference>
<dbReference type="PROSITE" id="PS51819">
    <property type="entry name" value="VOC"/>
    <property type="match status" value="1"/>
</dbReference>
<dbReference type="InterPro" id="IPR029068">
    <property type="entry name" value="Glyas_Bleomycin-R_OHBP_Dase"/>
</dbReference>
<comment type="caution">
    <text evidence="2">The sequence shown here is derived from an EMBL/GenBank/DDBJ whole genome shotgun (WGS) entry which is preliminary data.</text>
</comment>
<dbReference type="Gene3D" id="3.30.720.120">
    <property type="match status" value="1"/>
</dbReference>
<dbReference type="InterPro" id="IPR004360">
    <property type="entry name" value="Glyas_Fos-R_dOase_dom"/>
</dbReference>
<protein>
    <submittedName>
        <fullName evidence="2">Glyoxalase</fullName>
    </submittedName>
</protein>
<dbReference type="SUPFAM" id="SSF54593">
    <property type="entry name" value="Glyoxalase/Bleomycin resistance protein/Dihydroxybiphenyl dioxygenase"/>
    <property type="match status" value="1"/>
</dbReference>
<evidence type="ECO:0000313" key="2">
    <source>
        <dbReference type="EMBL" id="PNG08758.1"/>
    </source>
</evidence>
<dbReference type="RefSeq" id="WP_102894914.1">
    <property type="nucleotide sequence ID" value="NZ_JAMOHU010000006.1"/>
</dbReference>
<name>A0A2N8T1Z1_STUST</name>
<reference evidence="2 3" key="1">
    <citation type="submission" date="2018-01" db="EMBL/GenBank/DDBJ databases">
        <title>Denitrification phenotypes of diverse strains of Pseudomonas stutzeri.</title>
        <authorList>
            <person name="Milligan D.A."/>
            <person name="Bergaust L."/>
            <person name="Bakken L.R."/>
            <person name="Frostegard A."/>
        </authorList>
    </citation>
    <scope>NUCLEOTIDE SEQUENCE [LARGE SCALE GENOMIC DNA]</scope>
    <source>
        <strain evidence="2 3">24a75</strain>
    </source>
</reference>
<dbReference type="PANTHER" id="PTHR34109:SF1">
    <property type="entry name" value="VOC DOMAIN-CONTAINING PROTEIN"/>
    <property type="match status" value="1"/>
</dbReference>
<proteinExistence type="predicted"/>
<dbReference type="Pfam" id="PF00903">
    <property type="entry name" value="Glyoxalase"/>
    <property type="match status" value="1"/>
</dbReference>